<dbReference type="InterPro" id="IPR036388">
    <property type="entry name" value="WH-like_DNA-bd_sf"/>
</dbReference>
<sequence length="216" mass="23681">MQMRVALVEDDDFTRLTVASSLRAQGIQVVIDTGSASEALLEFDKATPHVALLDLHLGKGPTGIDVATAFRSKSPNIGIVFLSSFEDPRLLNPSLPPLPFRSIYLHKNKISDIWNILEALRASIDKSERVPSMARASSSPIATLTDVQLETLRLMAQGLSNAEIAKRRSVTEKSVELAISRLAKTLGVEKDSTINQRVHMANVYFRALGQMKNVSD</sequence>
<evidence type="ECO:0000256" key="2">
    <source>
        <dbReference type="PROSITE-ProRule" id="PRU00169"/>
    </source>
</evidence>
<feature type="domain" description="Response regulatory" evidence="3">
    <location>
        <begin position="4"/>
        <end position="121"/>
    </location>
</feature>
<dbReference type="STRING" id="529884.Rhola_00013260"/>
<dbReference type="Pfam" id="PF00196">
    <property type="entry name" value="GerE"/>
    <property type="match status" value="1"/>
</dbReference>
<evidence type="ECO:0000259" key="3">
    <source>
        <dbReference type="PROSITE" id="PS50110"/>
    </source>
</evidence>
<dbReference type="GO" id="GO:0000160">
    <property type="term" value="P:phosphorelay signal transduction system"/>
    <property type="evidence" value="ECO:0007669"/>
    <property type="project" value="InterPro"/>
</dbReference>
<keyword evidence="5" id="KW-1185">Reference proteome</keyword>
<feature type="modified residue" description="4-aspartylphosphate" evidence="2">
    <location>
        <position position="54"/>
    </location>
</feature>
<protein>
    <submittedName>
        <fullName evidence="4">Response regulator containing a CheY-like receiver domain and an HTH DNA-binding domain</fullName>
    </submittedName>
</protein>
<dbReference type="EMBL" id="CP007490">
    <property type="protein sequence ID" value="AIC48115.1"/>
    <property type="molecule type" value="Genomic_DNA"/>
</dbReference>
<dbReference type="HOGENOM" id="CLU_107116_0_0_11"/>
<gene>
    <name evidence="4" type="ORF">Rhola_00013260</name>
</gene>
<keyword evidence="1 4" id="KW-0238">DNA-binding</keyword>
<dbReference type="InterPro" id="IPR000792">
    <property type="entry name" value="Tscrpt_reg_LuxR_C"/>
</dbReference>
<dbReference type="InterPro" id="IPR011006">
    <property type="entry name" value="CheY-like_superfamily"/>
</dbReference>
<dbReference type="Gene3D" id="3.40.50.2300">
    <property type="match status" value="1"/>
</dbReference>
<name>A0A060JHD4_9MICO</name>
<dbReference type="InterPro" id="IPR001789">
    <property type="entry name" value="Sig_transdc_resp-reg_receiver"/>
</dbReference>
<dbReference type="SMART" id="SM00421">
    <property type="entry name" value="HTH_LUXR"/>
    <property type="match status" value="1"/>
</dbReference>
<dbReference type="eggNOG" id="COG2197">
    <property type="taxonomic scope" value="Bacteria"/>
</dbReference>
<dbReference type="OrthoDB" id="9808843at2"/>
<keyword evidence="2" id="KW-0597">Phosphoprotein</keyword>
<evidence type="ECO:0000256" key="1">
    <source>
        <dbReference type="ARBA" id="ARBA00023125"/>
    </source>
</evidence>
<dbReference type="Proteomes" id="UP000067708">
    <property type="component" value="Chromosome"/>
</dbReference>
<evidence type="ECO:0000313" key="5">
    <source>
        <dbReference type="Proteomes" id="UP000067708"/>
    </source>
</evidence>
<dbReference type="PROSITE" id="PS50110">
    <property type="entry name" value="RESPONSE_REGULATORY"/>
    <property type="match status" value="1"/>
</dbReference>
<dbReference type="SUPFAM" id="SSF52172">
    <property type="entry name" value="CheY-like"/>
    <property type="match status" value="1"/>
</dbReference>
<dbReference type="CDD" id="cd00156">
    <property type="entry name" value="REC"/>
    <property type="match status" value="1"/>
</dbReference>
<dbReference type="Gene3D" id="1.10.10.10">
    <property type="entry name" value="Winged helix-like DNA-binding domain superfamily/Winged helix DNA-binding domain"/>
    <property type="match status" value="1"/>
</dbReference>
<dbReference type="AlphaFoldDB" id="A0A060JHD4"/>
<dbReference type="RefSeq" id="WP_051636362.1">
    <property type="nucleotide sequence ID" value="NZ_AP026911.1"/>
</dbReference>
<dbReference type="GO" id="GO:0006355">
    <property type="term" value="P:regulation of DNA-templated transcription"/>
    <property type="evidence" value="ECO:0007669"/>
    <property type="project" value="InterPro"/>
</dbReference>
<dbReference type="PANTHER" id="PTHR43214:SF43">
    <property type="entry name" value="TWO-COMPONENT RESPONSE REGULATOR"/>
    <property type="match status" value="1"/>
</dbReference>
<dbReference type="Pfam" id="PF00072">
    <property type="entry name" value="Response_reg"/>
    <property type="match status" value="1"/>
</dbReference>
<dbReference type="GO" id="GO:0003677">
    <property type="term" value="F:DNA binding"/>
    <property type="evidence" value="ECO:0007669"/>
    <property type="project" value="UniProtKB-KW"/>
</dbReference>
<dbReference type="PANTHER" id="PTHR43214">
    <property type="entry name" value="TWO-COMPONENT RESPONSE REGULATOR"/>
    <property type="match status" value="1"/>
</dbReference>
<dbReference type="InterPro" id="IPR016032">
    <property type="entry name" value="Sig_transdc_resp-reg_C-effctor"/>
</dbReference>
<organism evidence="4 5">
    <name type="scientific">Rhodoluna lacicola</name>
    <dbReference type="NCBI Taxonomy" id="529884"/>
    <lineage>
        <taxon>Bacteria</taxon>
        <taxon>Bacillati</taxon>
        <taxon>Actinomycetota</taxon>
        <taxon>Actinomycetes</taxon>
        <taxon>Micrococcales</taxon>
        <taxon>Microbacteriaceae</taxon>
        <taxon>Luna cluster</taxon>
        <taxon>Luna-1 subcluster</taxon>
        <taxon>Rhodoluna</taxon>
    </lineage>
</organism>
<dbReference type="SUPFAM" id="SSF46894">
    <property type="entry name" value="C-terminal effector domain of the bipartite response regulators"/>
    <property type="match status" value="1"/>
</dbReference>
<dbReference type="InterPro" id="IPR039420">
    <property type="entry name" value="WalR-like"/>
</dbReference>
<accession>A0A060JHD4</accession>
<proteinExistence type="predicted"/>
<reference evidence="4 5" key="1">
    <citation type="journal article" date="2014" name="Int. J. Syst. Evol. Microbiol.">
        <title>Rhodoluna lacicola gen. nov., sp. nov., a planktonic freshwater bacterium with stream-lined genome.</title>
        <authorList>
            <person name="Hahn M."/>
            <person name="Schmidt J."/>
            <person name="Taipale S.J."/>
            <person name="Doolittle W.F."/>
            <person name="Koll U."/>
        </authorList>
    </citation>
    <scope>NUCLEOTIDE SEQUENCE [LARGE SCALE GENOMIC DNA]</scope>
    <source>
        <strain evidence="4 5">MWH-Ta8</strain>
    </source>
</reference>
<evidence type="ECO:0000313" key="4">
    <source>
        <dbReference type="EMBL" id="AIC48115.1"/>
    </source>
</evidence>
<dbReference type="KEGG" id="rla:Rhola_00013260"/>
<dbReference type="SMART" id="SM00448">
    <property type="entry name" value="REC"/>
    <property type="match status" value="1"/>
</dbReference>